<reference evidence="2" key="1">
    <citation type="submission" date="2019-09" db="EMBL/GenBank/DDBJ databases">
        <title>Draft genome information of white flower Hibiscus syriacus.</title>
        <authorList>
            <person name="Kim Y.-M."/>
        </authorList>
    </citation>
    <scope>NUCLEOTIDE SEQUENCE [LARGE SCALE GENOMIC DNA]</scope>
    <source>
        <strain evidence="2">YM2019G1</strain>
    </source>
</reference>
<sequence length="663" mass="71499">MQLRAGNMLPPPLDDYCPTPTSSASAVKPIAKNAPNNKTVCVPKGSPPNGSTGRTVALPAGASWGMLALNQPQPIGLACSNGPSKQKSDMIRSTLPFSSAATNTNQDCTMHGDVTKRSYEDIHDMQMKDKPDLLKSSKQNAGLDSRTALEKPTSPGGVSSSKSLHSLISSPPVSYYNEQNSNMPSTFTSSTFDHAEQSLISISQKPGNTLSTDGKVQSLCSDMSKLTVDRKVLSVQPDVLGPSSSASDHGLSSSPRSQGLQEFYADNCQNPLGTTAIGRTVMSRNGLRISKEQSDWRTERQTPAVTNMSSEVEEDILSFDNQRHKDPEVFCRRSYVPNSPISLSLSNQSRSHLFPHGAVDLNSDPLFVDNKVSDSLRLHGSSASTLSNGYPNVYISSSIGSDSNTEGSFMLPNEGMGKEFGRFLGNVESNDAIQTGESSIISNILSLDFDTWNEYLASPHNLAKLLGDTYRQPGNLKLSTSWKAPNHDQQMPQNLPSSQNFAEDSGDMYLNKFGISNGLSSNHYEEPDNYISGHSVFSSYKFPVSRSQISAPPGFSVPSSRAPPPGFFSRGKIDHAFDTTCGNRLVDSSSLLRNSYQAPSASGGMGGSEDIEFMDPAILAVGKGRHPGGLNKIPLQIKQSDMMLEIALLVMLQLLLGDWINHT</sequence>
<name>A0A6A3CZ83_HIBSY</name>
<dbReference type="GO" id="GO:0030014">
    <property type="term" value="C:CCR4-NOT complex"/>
    <property type="evidence" value="ECO:0007669"/>
    <property type="project" value="InterPro"/>
</dbReference>
<keyword evidence="3" id="KW-1185">Reference proteome</keyword>
<dbReference type="AlphaFoldDB" id="A0A6A3CZ83"/>
<feature type="compositionally biased region" description="Low complexity" evidence="1">
    <location>
        <begin position="243"/>
        <end position="254"/>
    </location>
</feature>
<feature type="compositionally biased region" description="Low complexity" evidence="1">
    <location>
        <begin position="151"/>
        <end position="165"/>
    </location>
</feature>
<feature type="region of interest" description="Disordered" evidence="1">
    <location>
        <begin position="144"/>
        <end position="165"/>
    </location>
</feature>
<organism evidence="2 3">
    <name type="scientific">Hibiscus syriacus</name>
    <name type="common">Rose of Sharon</name>
    <dbReference type="NCBI Taxonomy" id="106335"/>
    <lineage>
        <taxon>Eukaryota</taxon>
        <taxon>Viridiplantae</taxon>
        <taxon>Streptophyta</taxon>
        <taxon>Embryophyta</taxon>
        <taxon>Tracheophyta</taxon>
        <taxon>Spermatophyta</taxon>
        <taxon>Magnoliopsida</taxon>
        <taxon>eudicotyledons</taxon>
        <taxon>Gunneridae</taxon>
        <taxon>Pentapetalae</taxon>
        <taxon>rosids</taxon>
        <taxon>malvids</taxon>
        <taxon>Malvales</taxon>
        <taxon>Malvaceae</taxon>
        <taxon>Malvoideae</taxon>
        <taxon>Hibiscus</taxon>
    </lineage>
</organism>
<dbReference type="PANTHER" id="PTHR12603">
    <property type="entry name" value="CCR4-NOT TRANSCRIPTION COMPLEX RELATED"/>
    <property type="match status" value="1"/>
</dbReference>
<protein>
    <submittedName>
        <fullName evidence="2">Detected protein of confused Function</fullName>
    </submittedName>
</protein>
<dbReference type="PANTHER" id="PTHR12603:SF36">
    <property type="entry name" value="RNA BINDING (RRM_RBD_RNP MOTIFS) FAMILY PROTEIN"/>
    <property type="match status" value="1"/>
</dbReference>
<dbReference type="EMBL" id="VEPZ02000069">
    <property type="protein sequence ID" value="KAE8734446.1"/>
    <property type="molecule type" value="Genomic_DNA"/>
</dbReference>
<comment type="caution">
    <text evidence="2">The sequence shown here is derived from an EMBL/GenBank/DDBJ whole genome shotgun (WGS) entry which is preliminary data.</text>
</comment>
<evidence type="ECO:0000256" key="1">
    <source>
        <dbReference type="SAM" id="MobiDB-lite"/>
    </source>
</evidence>
<dbReference type="GO" id="GO:0004842">
    <property type="term" value="F:ubiquitin-protein transferase activity"/>
    <property type="evidence" value="ECO:0007669"/>
    <property type="project" value="InterPro"/>
</dbReference>
<dbReference type="InterPro" id="IPR039780">
    <property type="entry name" value="Mot2"/>
</dbReference>
<accession>A0A6A3CZ83</accession>
<dbReference type="Proteomes" id="UP000436088">
    <property type="component" value="Unassembled WGS sequence"/>
</dbReference>
<gene>
    <name evidence="2" type="ORF">F3Y22_tig00000764pilonHSYRG00056</name>
</gene>
<proteinExistence type="predicted"/>
<feature type="region of interest" description="Disordered" evidence="1">
    <location>
        <begin position="238"/>
        <end position="258"/>
    </location>
</feature>
<dbReference type="GO" id="GO:0016567">
    <property type="term" value="P:protein ubiquitination"/>
    <property type="evidence" value="ECO:0007669"/>
    <property type="project" value="TreeGrafter"/>
</dbReference>
<evidence type="ECO:0000313" key="2">
    <source>
        <dbReference type="EMBL" id="KAE8734446.1"/>
    </source>
</evidence>
<evidence type="ECO:0000313" key="3">
    <source>
        <dbReference type="Proteomes" id="UP000436088"/>
    </source>
</evidence>